<dbReference type="GO" id="GO:0004674">
    <property type="term" value="F:protein serine/threonine kinase activity"/>
    <property type="evidence" value="ECO:0007669"/>
    <property type="project" value="UniProtKB-KW"/>
</dbReference>
<dbReference type="PANTHER" id="PTHR24057:SF18">
    <property type="entry name" value="SERINE_THREONINE-PROTEIN KINASE R03D7.5-RELATED"/>
    <property type="match status" value="1"/>
</dbReference>
<dbReference type="GO" id="GO:0030154">
    <property type="term" value="P:cell differentiation"/>
    <property type="evidence" value="ECO:0007669"/>
    <property type="project" value="TreeGrafter"/>
</dbReference>
<dbReference type="GO" id="GO:0005829">
    <property type="term" value="C:cytosol"/>
    <property type="evidence" value="ECO:0007669"/>
    <property type="project" value="TreeGrafter"/>
</dbReference>
<evidence type="ECO:0000256" key="5">
    <source>
        <dbReference type="ARBA" id="ARBA00022777"/>
    </source>
</evidence>
<keyword evidence="5" id="KW-0418">Kinase</keyword>
<feature type="domain" description="Protein kinase" evidence="7">
    <location>
        <begin position="24"/>
        <end position="369"/>
    </location>
</feature>
<dbReference type="GO" id="GO:0090090">
    <property type="term" value="P:negative regulation of canonical Wnt signaling pathway"/>
    <property type="evidence" value="ECO:0007669"/>
    <property type="project" value="TreeGrafter"/>
</dbReference>
<dbReference type="GO" id="GO:0070507">
    <property type="term" value="P:regulation of microtubule cytoskeleton organization"/>
    <property type="evidence" value="ECO:0007669"/>
    <property type="project" value="TreeGrafter"/>
</dbReference>
<dbReference type="InterPro" id="IPR011009">
    <property type="entry name" value="Kinase-like_dom_sf"/>
</dbReference>
<dbReference type="SUPFAM" id="SSF56112">
    <property type="entry name" value="Protein kinase-like (PK-like)"/>
    <property type="match status" value="2"/>
</dbReference>
<evidence type="ECO:0000313" key="9">
    <source>
        <dbReference type="WBParaSite" id="ALUE_0001293901-mRNA-1"/>
    </source>
</evidence>
<dbReference type="GO" id="GO:0007165">
    <property type="term" value="P:signal transduction"/>
    <property type="evidence" value="ECO:0007669"/>
    <property type="project" value="TreeGrafter"/>
</dbReference>
<comment type="similarity">
    <text evidence="1">Belongs to the protein kinase superfamily. CMGC Ser/Thr protein kinase family. GSK-3 subfamily.</text>
</comment>
<sequence>MTYRTIKAIRVHGPGSERQLSITIGHERLHASGVFANVYSAKLYRPTRMNIAIKKTWPVRGSSIINPEMYYLSRMKHPSVVTLLYHFTISSNDEICHCMVFDYLPTDMTKLRMHQPGRRFNHLDAKMYAFQMFSAIDYVNSLGIAHRDVKPSNMIVDERTGILKLADFGNAKLLRSFEENTPYQVTRYYRAPELIFGSVHYTTAIGIAHRDVKPSNMIVDERTGILKLADFGNAKLLRSFEENTPYQVTRYYRAPELIFGSVHYTTAIDVWACGCVLSEFVTGKVLLQGRTREDQARLVIDIFGYPTNEQCTAMKIRRPRYARKRARGLTVALEGNNVPPNMLELLKAILKYEPRKRMRGENILAHKFFDDLRKKPPPIRTNGQRIPPLDYDILLEVCSLCKYHLRKSCIM</sequence>
<dbReference type="Gene3D" id="3.30.200.20">
    <property type="entry name" value="Phosphorylase Kinase, domain 1"/>
    <property type="match status" value="1"/>
</dbReference>
<keyword evidence="6" id="KW-0067">ATP-binding</keyword>
<keyword evidence="8" id="KW-1185">Reference proteome</keyword>
<dbReference type="Proteomes" id="UP000036681">
    <property type="component" value="Unplaced"/>
</dbReference>
<evidence type="ECO:0000256" key="2">
    <source>
        <dbReference type="ARBA" id="ARBA00022527"/>
    </source>
</evidence>
<keyword evidence="3" id="KW-0808">Transferase</keyword>
<keyword evidence="2" id="KW-0723">Serine/threonine-protein kinase</keyword>
<dbReference type="Pfam" id="PF00069">
    <property type="entry name" value="Pkinase"/>
    <property type="match status" value="1"/>
</dbReference>
<evidence type="ECO:0000256" key="6">
    <source>
        <dbReference type="ARBA" id="ARBA00022840"/>
    </source>
</evidence>
<dbReference type="GO" id="GO:0005524">
    <property type="term" value="F:ATP binding"/>
    <property type="evidence" value="ECO:0007669"/>
    <property type="project" value="UniProtKB-KW"/>
</dbReference>
<evidence type="ECO:0000256" key="3">
    <source>
        <dbReference type="ARBA" id="ARBA00022679"/>
    </source>
</evidence>
<evidence type="ECO:0000313" key="8">
    <source>
        <dbReference type="Proteomes" id="UP000036681"/>
    </source>
</evidence>
<dbReference type="GO" id="GO:0032436">
    <property type="term" value="P:positive regulation of proteasomal ubiquitin-dependent protein catabolic process"/>
    <property type="evidence" value="ECO:0007669"/>
    <property type="project" value="TreeGrafter"/>
</dbReference>
<dbReference type="PANTHER" id="PTHR24057">
    <property type="entry name" value="GLYCOGEN SYNTHASE KINASE-3 ALPHA"/>
    <property type="match status" value="1"/>
</dbReference>
<evidence type="ECO:0000259" key="7">
    <source>
        <dbReference type="PROSITE" id="PS50011"/>
    </source>
</evidence>
<dbReference type="GO" id="GO:0005634">
    <property type="term" value="C:nucleus"/>
    <property type="evidence" value="ECO:0007669"/>
    <property type="project" value="TreeGrafter"/>
</dbReference>
<proteinExistence type="inferred from homology"/>
<reference evidence="9" key="1">
    <citation type="submission" date="2017-02" db="UniProtKB">
        <authorList>
            <consortium name="WormBaseParasite"/>
        </authorList>
    </citation>
    <scope>IDENTIFICATION</scope>
</reference>
<organism evidence="8 9">
    <name type="scientific">Ascaris lumbricoides</name>
    <name type="common">Giant roundworm</name>
    <dbReference type="NCBI Taxonomy" id="6252"/>
    <lineage>
        <taxon>Eukaryota</taxon>
        <taxon>Metazoa</taxon>
        <taxon>Ecdysozoa</taxon>
        <taxon>Nematoda</taxon>
        <taxon>Chromadorea</taxon>
        <taxon>Rhabditida</taxon>
        <taxon>Spirurina</taxon>
        <taxon>Ascaridomorpha</taxon>
        <taxon>Ascaridoidea</taxon>
        <taxon>Ascarididae</taxon>
        <taxon>Ascaris</taxon>
    </lineage>
</organism>
<dbReference type="SMART" id="SM00220">
    <property type="entry name" value="S_TKc"/>
    <property type="match status" value="1"/>
</dbReference>
<name>A0A0M3I729_ASCLU</name>
<keyword evidence="4" id="KW-0547">Nucleotide-binding</keyword>
<dbReference type="PROSITE" id="PS50011">
    <property type="entry name" value="PROTEIN_KINASE_DOM"/>
    <property type="match status" value="1"/>
</dbReference>
<dbReference type="GO" id="GO:0030424">
    <property type="term" value="C:axon"/>
    <property type="evidence" value="ECO:0007669"/>
    <property type="project" value="TreeGrafter"/>
</dbReference>
<dbReference type="InterPro" id="IPR000719">
    <property type="entry name" value="Prot_kinase_dom"/>
</dbReference>
<dbReference type="AlphaFoldDB" id="A0A0M3I729"/>
<accession>A0A0M3I729</accession>
<dbReference type="Gene3D" id="1.10.510.10">
    <property type="entry name" value="Transferase(Phosphotransferase) domain 1"/>
    <property type="match status" value="2"/>
</dbReference>
<protein>
    <submittedName>
        <fullName evidence="9">Protein kinase domain-containing protein</fullName>
    </submittedName>
</protein>
<dbReference type="WBParaSite" id="ALUE_0001293901-mRNA-1">
    <property type="protein sequence ID" value="ALUE_0001293901-mRNA-1"/>
    <property type="gene ID" value="ALUE_0001293901"/>
</dbReference>
<dbReference type="InterPro" id="IPR008271">
    <property type="entry name" value="Ser/Thr_kinase_AS"/>
</dbReference>
<evidence type="ECO:0000256" key="1">
    <source>
        <dbReference type="ARBA" id="ARBA00005527"/>
    </source>
</evidence>
<dbReference type="InterPro" id="IPR050591">
    <property type="entry name" value="GSK-3"/>
</dbReference>
<dbReference type="GO" id="GO:0006950">
    <property type="term" value="P:response to stress"/>
    <property type="evidence" value="ECO:0007669"/>
    <property type="project" value="UniProtKB-ARBA"/>
</dbReference>
<evidence type="ECO:0000256" key="4">
    <source>
        <dbReference type="ARBA" id="ARBA00022741"/>
    </source>
</evidence>
<dbReference type="PROSITE" id="PS00108">
    <property type="entry name" value="PROTEIN_KINASE_ST"/>
    <property type="match status" value="2"/>
</dbReference>